<keyword evidence="1" id="KW-0812">Transmembrane</keyword>
<comment type="caution">
    <text evidence="2">The sequence shown here is derived from an EMBL/GenBank/DDBJ whole genome shotgun (WGS) entry which is preliminary data.</text>
</comment>
<sequence length="473" mass="52869">MIASQIFESAIDLPYRIFRSVEQYLITPRFSTSFTMDGVIPRRHDSLDVEVLRNDELDRNGRFPSANVNSHQFLRIASWDKADDNASTPSNRNFAGTMRSWYRNISRRKLFIILIILLIVLFIAAVIITILFVVILPGHHDNHGFTAIVVSPTAAHTTTVTTTPLPYPTGYVVGTMSRYVAIGEVDSVMPDMRGYKYRKQLLTWGNDTLAVLSDNVTLGELYLDTGNCTSCTLISVDDECLHSNATLSCDQTQAIYCCSECPKVDSMCRVKGVPYEFFGDLVESRVSIDNDALILTTASHLNSSNCVIQLHKMRSNGSFSGPIQSCYNAQDVEEDVLLTNVATITFSPKTAFSADFLVGLDSHGSIILYNLTYDTPVAHIPMGIQGDVMSISTTVQDDHVMVAFLQMSKFYALRYNLVSGCVSVLGNYYQKFDYSGTLRDLAWTGESLIIWYENREGVNIVQFQFKWNSDSTC</sequence>
<evidence type="ECO:0000313" key="3">
    <source>
        <dbReference type="Proteomes" id="UP001176961"/>
    </source>
</evidence>
<keyword evidence="1" id="KW-1133">Transmembrane helix</keyword>
<reference evidence="2" key="1">
    <citation type="submission" date="2023-07" db="EMBL/GenBank/DDBJ databases">
        <authorList>
            <consortium name="CYATHOMIX"/>
        </authorList>
    </citation>
    <scope>NUCLEOTIDE SEQUENCE</scope>
    <source>
        <strain evidence="2">N/A</strain>
    </source>
</reference>
<evidence type="ECO:0000256" key="1">
    <source>
        <dbReference type="SAM" id="Phobius"/>
    </source>
</evidence>
<gene>
    <name evidence="2" type="ORF">CYNAS_LOCUS17370</name>
</gene>
<dbReference type="EMBL" id="CATQJL010000316">
    <property type="protein sequence ID" value="CAJ0605387.1"/>
    <property type="molecule type" value="Genomic_DNA"/>
</dbReference>
<proteinExistence type="predicted"/>
<evidence type="ECO:0000313" key="2">
    <source>
        <dbReference type="EMBL" id="CAJ0605387.1"/>
    </source>
</evidence>
<accession>A0AA36H7I3</accession>
<keyword evidence="3" id="KW-1185">Reference proteome</keyword>
<dbReference type="AlphaFoldDB" id="A0AA36H7I3"/>
<dbReference type="Proteomes" id="UP001176961">
    <property type="component" value="Unassembled WGS sequence"/>
</dbReference>
<keyword evidence="1" id="KW-0472">Membrane</keyword>
<feature type="transmembrane region" description="Helical" evidence="1">
    <location>
        <begin position="110"/>
        <end position="136"/>
    </location>
</feature>
<name>A0AA36H7I3_CYLNA</name>
<organism evidence="2 3">
    <name type="scientific">Cylicocyclus nassatus</name>
    <name type="common">Nematode worm</name>
    <dbReference type="NCBI Taxonomy" id="53992"/>
    <lineage>
        <taxon>Eukaryota</taxon>
        <taxon>Metazoa</taxon>
        <taxon>Ecdysozoa</taxon>
        <taxon>Nematoda</taxon>
        <taxon>Chromadorea</taxon>
        <taxon>Rhabditida</taxon>
        <taxon>Rhabditina</taxon>
        <taxon>Rhabditomorpha</taxon>
        <taxon>Strongyloidea</taxon>
        <taxon>Strongylidae</taxon>
        <taxon>Cylicocyclus</taxon>
    </lineage>
</organism>
<protein>
    <submittedName>
        <fullName evidence="2">Uncharacterized protein</fullName>
    </submittedName>
</protein>